<dbReference type="Proteomes" id="UP000000262">
    <property type="component" value="Chromosome"/>
</dbReference>
<evidence type="ECO:0000313" key="12">
    <source>
        <dbReference type="EMBL" id="ABU81189.1"/>
    </source>
</evidence>
<dbReference type="SUPFAM" id="SSF102114">
    <property type="entry name" value="Radical SAM enzymes"/>
    <property type="match status" value="1"/>
</dbReference>
<evidence type="ECO:0000256" key="1">
    <source>
        <dbReference type="ARBA" id="ARBA00001966"/>
    </source>
</evidence>
<dbReference type="AlphaFoldDB" id="A8A8D7"/>
<evidence type="ECO:0000256" key="10">
    <source>
        <dbReference type="ARBA" id="ARBA00023239"/>
    </source>
</evidence>
<evidence type="ECO:0000256" key="2">
    <source>
        <dbReference type="ARBA" id="ARBA00005155"/>
    </source>
</evidence>
<keyword evidence="8" id="KW-0411">Iron-sulfur</keyword>
<protein>
    <submittedName>
        <fullName evidence="12">Radical SAM domain protein</fullName>
    </submittedName>
</protein>
<gene>
    <name evidence="12" type="ordered locus">Igni_0005</name>
</gene>
<proteinExistence type="inferred from homology"/>
<dbReference type="CDD" id="cd01335">
    <property type="entry name" value="Radical_SAM"/>
    <property type="match status" value="1"/>
</dbReference>
<keyword evidence="7" id="KW-0408">Iron</keyword>
<evidence type="ECO:0000256" key="5">
    <source>
        <dbReference type="ARBA" id="ARBA00022691"/>
    </source>
</evidence>
<comment type="cofactor">
    <cofactor evidence="1">
        <name>[4Fe-4S] cluster</name>
        <dbReference type="ChEBI" id="CHEBI:49883"/>
    </cofactor>
</comment>
<comment type="pathway">
    <text evidence="2">Cofactor biosynthesis; Fe-Mo cofactor biosynthesis.</text>
</comment>
<evidence type="ECO:0000256" key="6">
    <source>
        <dbReference type="ARBA" id="ARBA00022723"/>
    </source>
</evidence>
<keyword evidence="5" id="KW-0949">S-adenosyl-L-methionine</keyword>
<dbReference type="SFLD" id="SFLDG01067">
    <property type="entry name" value="SPASM/twitch_domain_containing"/>
    <property type="match status" value="1"/>
</dbReference>
<dbReference type="eggNOG" id="arCOG05120">
    <property type="taxonomic scope" value="Archaea"/>
</dbReference>
<evidence type="ECO:0000256" key="3">
    <source>
        <dbReference type="ARBA" id="ARBA00006804"/>
    </source>
</evidence>
<dbReference type="PANTHER" id="PTHR43787:SF13">
    <property type="entry name" value="FEMO COFACTOR BIOSYNTHESIS PROTEIN NIFB"/>
    <property type="match status" value="1"/>
</dbReference>
<name>A8A8D7_IGNH4</name>
<keyword evidence="10" id="KW-0456">Lyase</keyword>
<sequence>MYDPVELGKKVASSVCRGEERLYYRFRGTRFYGGISTADVVGCNLRCAFCWSWKATRGIPRTAKFYSPSEVAEKLIRIARERGFELARVSGGEPTLCPTHLLKVIDLVNEAGLTFVLETNGILIGYDKSLAKDLVKRKVFVRVSIKAPTPEAFSRVTGAKKEAFELQIRALKNLIEEGVDPKMVRAAVVLGYGTPQEYADLIKRLEEIHPLLGDVEFEVLTLYPPIMERLKRLGLLPSVYRAPSR</sequence>
<dbReference type="KEGG" id="iho:Igni_0005"/>
<dbReference type="InterPro" id="IPR058240">
    <property type="entry name" value="rSAM_sf"/>
</dbReference>
<keyword evidence="13" id="KW-1185">Reference proteome</keyword>
<reference evidence="12 13" key="1">
    <citation type="journal article" date="2008" name="Genome Biol.">
        <title>A genomic analysis of the archaeal system Ignicoccus hospitalis-Nanoarchaeum equitans.</title>
        <authorList>
            <person name="Podar M."/>
            <person name="Anderson I."/>
            <person name="Makarova K.S."/>
            <person name="Elkins J.G."/>
            <person name="Ivanova N."/>
            <person name="Wall M.A."/>
            <person name="Lykidis A."/>
            <person name="Mavromatis K."/>
            <person name="Sun H."/>
            <person name="Hudson M.E."/>
            <person name="Chen W."/>
            <person name="Deciu C."/>
            <person name="Hutchison D."/>
            <person name="Eads J.R."/>
            <person name="Anderson A."/>
            <person name="Fernandes F."/>
            <person name="Szeto E."/>
            <person name="Lapidus A."/>
            <person name="Kyrpides N.C."/>
            <person name="Saier M.H.Jr."/>
            <person name="Richardson P.M."/>
            <person name="Rachel R."/>
            <person name="Huber H."/>
            <person name="Eisen J.A."/>
            <person name="Koonin E.V."/>
            <person name="Keller M."/>
            <person name="Stetter K.O."/>
        </authorList>
    </citation>
    <scope>NUCLEOTIDE SEQUENCE [LARGE SCALE GENOMIC DNA]</scope>
    <source>
        <strain evidence="13">KIN4/I / DSM 18386 / JCM 14125</strain>
    </source>
</reference>
<dbReference type="Gene3D" id="3.20.20.70">
    <property type="entry name" value="Aldolase class I"/>
    <property type="match status" value="1"/>
</dbReference>
<dbReference type="Pfam" id="PF04055">
    <property type="entry name" value="Radical_SAM"/>
    <property type="match status" value="1"/>
</dbReference>
<dbReference type="EMBL" id="CP000816">
    <property type="protein sequence ID" value="ABU81189.1"/>
    <property type="molecule type" value="Genomic_DNA"/>
</dbReference>
<dbReference type="STRING" id="453591.Igni_0005"/>
<dbReference type="HOGENOM" id="CLU_1080107_0_0_2"/>
<evidence type="ECO:0000256" key="7">
    <source>
        <dbReference type="ARBA" id="ARBA00023004"/>
    </source>
</evidence>
<dbReference type="PANTHER" id="PTHR43787">
    <property type="entry name" value="FEMO COFACTOR BIOSYNTHESIS PROTEIN NIFB-RELATED"/>
    <property type="match status" value="1"/>
</dbReference>
<evidence type="ECO:0000256" key="8">
    <source>
        <dbReference type="ARBA" id="ARBA00023014"/>
    </source>
</evidence>
<keyword evidence="4" id="KW-0004">4Fe-4S</keyword>
<dbReference type="SFLD" id="SFLDS00029">
    <property type="entry name" value="Radical_SAM"/>
    <property type="match status" value="1"/>
</dbReference>
<dbReference type="GO" id="GO:0051539">
    <property type="term" value="F:4 iron, 4 sulfur cluster binding"/>
    <property type="evidence" value="ECO:0007669"/>
    <property type="project" value="UniProtKB-KW"/>
</dbReference>
<dbReference type="GO" id="GO:0046872">
    <property type="term" value="F:metal ion binding"/>
    <property type="evidence" value="ECO:0007669"/>
    <property type="project" value="UniProtKB-KW"/>
</dbReference>
<dbReference type="InterPro" id="IPR007197">
    <property type="entry name" value="rSAM"/>
</dbReference>
<dbReference type="PROSITE" id="PS51918">
    <property type="entry name" value="RADICAL_SAM"/>
    <property type="match status" value="1"/>
</dbReference>
<dbReference type="OrthoDB" id="5620at2157"/>
<comment type="similarity">
    <text evidence="3">Belongs to the radical SAM superfamily. NifB family.</text>
</comment>
<feature type="domain" description="Radical SAM core" evidence="11">
    <location>
        <begin position="27"/>
        <end position="245"/>
    </location>
</feature>
<dbReference type="GO" id="GO:0016829">
    <property type="term" value="F:lyase activity"/>
    <property type="evidence" value="ECO:0007669"/>
    <property type="project" value="UniProtKB-KW"/>
</dbReference>
<keyword evidence="9" id="KW-0535">Nitrogen fixation</keyword>
<dbReference type="PhylomeDB" id="A8A8D7"/>
<dbReference type="InterPro" id="IPR013785">
    <property type="entry name" value="Aldolase_TIM"/>
</dbReference>
<keyword evidence="6" id="KW-0479">Metal-binding</keyword>
<evidence type="ECO:0000259" key="11">
    <source>
        <dbReference type="PROSITE" id="PS51918"/>
    </source>
</evidence>
<evidence type="ECO:0000256" key="4">
    <source>
        <dbReference type="ARBA" id="ARBA00022485"/>
    </source>
</evidence>
<evidence type="ECO:0000256" key="9">
    <source>
        <dbReference type="ARBA" id="ARBA00023231"/>
    </source>
</evidence>
<accession>A8A8D7</accession>
<organism evidence="12 13">
    <name type="scientific">Ignicoccus hospitalis (strain KIN4/I / DSM 18386 / JCM 14125)</name>
    <dbReference type="NCBI Taxonomy" id="453591"/>
    <lineage>
        <taxon>Archaea</taxon>
        <taxon>Thermoproteota</taxon>
        <taxon>Thermoprotei</taxon>
        <taxon>Desulfurococcales</taxon>
        <taxon>Desulfurococcaceae</taxon>
        <taxon>Ignicoccus</taxon>
    </lineage>
</organism>
<evidence type="ECO:0000313" key="13">
    <source>
        <dbReference type="Proteomes" id="UP000000262"/>
    </source>
</evidence>